<protein>
    <submittedName>
        <fullName evidence="1">Trehalose and maltose hydrolase (Possible phosphorylase)</fullName>
    </submittedName>
</protein>
<gene>
    <name evidence="1" type="ORF">B1A_12080</name>
</gene>
<keyword evidence="1" id="KW-0378">Hydrolase</keyword>
<dbReference type="GO" id="GO:0016787">
    <property type="term" value="F:hydrolase activity"/>
    <property type="evidence" value="ECO:0007669"/>
    <property type="project" value="UniProtKB-KW"/>
</dbReference>
<organism evidence="1">
    <name type="scientific">mine drainage metagenome</name>
    <dbReference type="NCBI Taxonomy" id="410659"/>
    <lineage>
        <taxon>unclassified sequences</taxon>
        <taxon>metagenomes</taxon>
        <taxon>ecological metagenomes</taxon>
    </lineage>
</organism>
<name>T1A2F9_9ZZZZ</name>
<evidence type="ECO:0000313" key="1">
    <source>
        <dbReference type="EMBL" id="EQD54736.1"/>
    </source>
</evidence>
<dbReference type="EMBL" id="AUZX01008719">
    <property type="protein sequence ID" value="EQD54736.1"/>
    <property type="molecule type" value="Genomic_DNA"/>
</dbReference>
<comment type="caution">
    <text evidence="1">The sequence shown here is derived from an EMBL/GenBank/DDBJ whole genome shotgun (WGS) entry which is preliminary data.</text>
</comment>
<accession>T1A2F9</accession>
<dbReference type="InterPro" id="IPR013780">
    <property type="entry name" value="Glyco_hydro_b"/>
</dbReference>
<dbReference type="Gene3D" id="2.60.40.1180">
    <property type="entry name" value="Golgi alpha-mannosidase II"/>
    <property type="match status" value="1"/>
</dbReference>
<reference evidence="1" key="1">
    <citation type="submission" date="2013-08" db="EMBL/GenBank/DDBJ databases">
        <authorList>
            <person name="Mendez C."/>
            <person name="Richter M."/>
            <person name="Ferrer M."/>
            <person name="Sanchez J."/>
        </authorList>
    </citation>
    <scope>NUCLEOTIDE SEQUENCE</scope>
</reference>
<proteinExistence type="predicted"/>
<reference evidence="1" key="2">
    <citation type="journal article" date="2014" name="ISME J.">
        <title>Microbial stratification in low pH oxic and suboxic macroscopic growths along an acid mine drainage.</title>
        <authorList>
            <person name="Mendez-Garcia C."/>
            <person name="Mesa V."/>
            <person name="Sprenger R.R."/>
            <person name="Richter M."/>
            <person name="Diez M.S."/>
            <person name="Solano J."/>
            <person name="Bargiela R."/>
            <person name="Golyshina O.V."/>
            <person name="Manteca A."/>
            <person name="Ramos J.L."/>
            <person name="Gallego J.R."/>
            <person name="Llorente I."/>
            <person name="Martins Dos Santos V.A."/>
            <person name="Jensen O.N."/>
            <person name="Pelaez A.I."/>
            <person name="Sanchez J."/>
            <person name="Ferrer M."/>
        </authorList>
    </citation>
    <scope>NUCLEOTIDE SEQUENCE</scope>
</reference>
<feature type="non-terminal residue" evidence="1">
    <location>
        <position position="1"/>
    </location>
</feature>
<feature type="non-terminal residue" evidence="1">
    <location>
        <position position="160"/>
    </location>
</feature>
<sequence length="160" mass="17749">FGPNPPVRPVGSSAGMDALQVVFPAWNIGLESQSRLRRAALDTVDYLRLWYDSNDTSSFYPAAADAGYDPKVILRHLRLLVRRIGYSNFAYAMPAGGIENEATVPTTIAAMLLQSYQRNIHVFPDWPKRQDASFGDLLAVGDFRVSSRLTDGQVAYVRIV</sequence>
<dbReference type="AlphaFoldDB" id="T1A2F9"/>